<evidence type="ECO:0000313" key="2">
    <source>
        <dbReference type="WBParaSite" id="PS1159_v2.g2316.t1"/>
    </source>
</evidence>
<proteinExistence type="predicted"/>
<name>A0AC35G3N7_9BILA</name>
<evidence type="ECO:0000313" key="1">
    <source>
        <dbReference type="Proteomes" id="UP000887580"/>
    </source>
</evidence>
<dbReference type="Proteomes" id="UP000887580">
    <property type="component" value="Unplaced"/>
</dbReference>
<reference evidence="2" key="1">
    <citation type="submission" date="2022-11" db="UniProtKB">
        <authorList>
            <consortium name="WormBaseParasite"/>
        </authorList>
    </citation>
    <scope>IDENTIFICATION</scope>
</reference>
<dbReference type="WBParaSite" id="PS1159_v2.g2316.t1">
    <property type="protein sequence ID" value="PS1159_v2.g2316.t1"/>
    <property type="gene ID" value="PS1159_v2.g2316"/>
</dbReference>
<accession>A0AC35G3N7</accession>
<organism evidence="1 2">
    <name type="scientific">Panagrolaimus sp. PS1159</name>
    <dbReference type="NCBI Taxonomy" id="55785"/>
    <lineage>
        <taxon>Eukaryota</taxon>
        <taxon>Metazoa</taxon>
        <taxon>Ecdysozoa</taxon>
        <taxon>Nematoda</taxon>
        <taxon>Chromadorea</taxon>
        <taxon>Rhabditida</taxon>
        <taxon>Tylenchina</taxon>
        <taxon>Panagrolaimomorpha</taxon>
        <taxon>Panagrolaimoidea</taxon>
        <taxon>Panagrolaimidae</taxon>
        <taxon>Panagrolaimus</taxon>
    </lineage>
</organism>
<protein>
    <submittedName>
        <fullName evidence="2">Ig-like domain-containing protein</fullName>
    </submittedName>
</protein>
<sequence>QDMSYILKNRPSTLENGNGVAEDDYNSVEAEEQRIPKASAPATVQKQQPLPLIPEEEVIHEETTLRPTEATAPFEIVETTTRSGYWPGPRKLTNLAPYFRQASLHGSAPIISPAGRTVKLSCRASGQPQPHVTWHKNNIELSDKSERNTGAPYKFRKFSLEMQDAVESDSGMYHCE</sequence>